<proteinExistence type="predicted"/>
<evidence type="ECO:0000313" key="5">
    <source>
        <dbReference type="EMBL" id="CAB4996044.1"/>
    </source>
</evidence>
<sequence length="81" mass="8266">MALFRLQVSLPDRPGSLGMLASAIGSAGADIRGLEVVKSENGTGYDDITVAVPGTDPSDLVEILNSIGGVEVLSVQPIVSE</sequence>
<organism evidence="3">
    <name type="scientific">freshwater metagenome</name>
    <dbReference type="NCBI Taxonomy" id="449393"/>
    <lineage>
        <taxon>unclassified sequences</taxon>
        <taxon>metagenomes</taxon>
        <taxon>ecological metagenomes</taxon>
    </lineage>
</organism>
<evidence type="ECO:0000259" key="1">
    <source>
        <dbReference type="PROSITE" id="PS51671"/>
    </source>
</evidence>
<feature type="domain" description="ACT" evidence="1">
    <location>
        <begin position="5"/>
        <end position="80"/>
    </location>
</feature>
<dbReference type="InterPro" id="IPR002912">
    <property type="entry name" value="ACT_dom"/>
</dbReference>
<dbReference type="EMBL" id="CAFAZZ010000101">
    <property type="protein sequence ID" value="CAB4844236.1"/>
    <property type="molecule type" value="Genomic_DNA"/>
</dbReference>
<evidence type="ECO:0000313" key="3">
    <source>
        <dbReference type="EMBL" id="CAB4544343.1"/>
    </source>
</evidence>
<name>A0A6J6C1F5_9ZZZZ</name>
<accession>A0A6J6C1F5</accession>
<dbReference type="EMBL" id="CAFBOW010000067">
    <property type="protein sequence ID" value="CAB4996044.1"/>
    <property type="molecule type" value="Genomic_DNA"/>
</dbReference>
<evidence type="ECO:0000313" key="2">
    <source>
        <dbReference type="EMBL" id="CAB4366937.1"/>
    </source>
</evidence>
<evidence type="ECO:0000313" key="4">
    <source>
        <dbReference type="EMBL" id="CAB4844236.1"/>
    </source>
</evidence>
<dbReference type="EMBL" id="CAESPC010000071">
    <property type="protein sequence ID" value="CAB4366937.1"/>
    <property type="molecule type" value="Genomic_DNA"/>
</dbReference>
<protein>
    <submittedName>
        <fullName evidence="3">Unannotated protein</fullName>
    </submittedName>
</protein>
<dbReference type="AlphaFoldDB" id="A0A6J6C1F5"/>
<dbReference type="PROSITE" id="PS51671">
    <property type="entry name" value="ACT"/>
    <property type="match status" value="1"/>
</dbReference>
<gene>
    <name evidence="3" type="ORF">UFOPK1458_00466</name>
    <name evidence="4" type="ORF">UFOPK3243_00946</name>
    <name evidence="5" type="ORF">UFOPK4032_00438</name>
    <name evidence="2" type="ORF">UFOPK4180_00532</name>
</gene>
<reference evidence="3" key="1">
    <citation type="submission" date="2020-05" db="EMBL/GenBank/DDBJ databases">
        <authorList>
            <person name="Chiriac C."/>
            <person name="Salcher M."/>
            <person name="Ghai R."/>
            <person name="Kavagutti S V."/>
        </authorList>
    </citation>
    <scope>NUCLEOTIDE SEQUENCE</scope>
</reference>
<dbReference type="InterPro" id="IPR045865">
    <property type="entry name" value="ACT-like_dom_sf"/>
</dbReference>
<dbReference type="EMBL" id="CAEZSQ010000083">
    <property type="protein sequence ID" value="CAB4544343.1"/>
    <property type="molecule type" value="Genomic_DNA"/>
</dbReference>
<dbReference type="Pfam" id="PF01842">
    <property type="entry name" value="ACT"/>
    <property type="match status" value="1"/>
</dbReference>
<dbReference type="SUPFAM" id="SSF55021">
    <property type="entry name" value="ACT-like"/>
    <property type="match status" value="1"/>
</dbReference>
<dbReference type="Gene3D" id="3.30.70.260">
    <property type="match status" value="1"/>
</dbReference>